<gene>
    <name evidence="1" type="ORF">SH601_01810</name>
</gene>
<evidence type="ECO:0000313" key="1">
    <source>
        <dbReference type="EMBL" id="MDX8044709.1"/>
    </source>
</evidence>
<keyword evidence="2" id="KW-1185">Reference proteome</keyword>
<name>A0ACC6M178_9BACI</name>
<dbReference type="Proteomes" id="UP001277972">
    <property type="component" value="Unassembled WGS sequence"/>
</dbReference>
<comment type="caution">
    <text evidence="1">The sequence shown here is derived from an EMBL/GenBank/DDBJ whole genome shotgun (WGS) entry which is preliminary data.</text>
</comment>
<evidence type="ECO:0000313" key="2">
    <source>
        <dbReference type="Proteomes" id="UP001277972"/>
    </source>
</evidence>
<proteinExistence type="predicted"/>
<protein>
    <submittedName>
        <fullName evidence="1">GerAB/ArcD/ProY family transporter</fullName>
    </submittedName>
</protein>
<accession>A0ACC6M178</accession>
<sequence>MNLHKPDITQIVSPFLLFFIINATQIGEGLLSFEREIADIAGYDAWITTIISGLLTTVVIVIIWKIITDEQTDWITIHHSIFGKIIGNCLTILFGLYALLVSIIVLISYIEIIQIWFFPDMSIVLFLSLLFILVLYICLGGFRIVVGFAFFSFFITSFLAVFKYKGFVDGNFSNIFPLFNTPIQDIIRALEPMSFSFLGIELILIYAPFIKRFKSGLKWAIGGNLLSSFTYLMSAIIIFMYYNEQQIQTISWPTLQLMKVINLPIVERFEYLGISLHFIAIIATSCLYFWSSIQCFQRITPFKLRTIGIIFALIGVFSVYFINNFLIIDLVSHLISRIGLIVLFAYIPLLFIIKKVIEGVKSKNAKN</sequence>
<reference evidence="1" key="1">
    <citation type="submission" date="2023-11" db="EMBL/GenBank/DDBJ databases">
        <title>Gracilibacillus pellucida a moderately halophilic bacterium isolated from saline soil in Xinjiang province.</title>
        <authorList>
            <person name="Zhang Z."/>
            <person name="Tan F."/>
            <person name="Wang Y."/>
            <person name="Xia M."/>
        </authorList>
    </citation>
    <scope>NUCLEOTIDE SEQUENCE</scope>
    <source>
        <strain evidence="1">S3-1-1</strain>
    </source>
</reference>
<organism evidence="1 2">
    <name type="scientific">Gracilibacillus pellucidus</name>
    <dbReference type="NCBI Taxonomy" id="3095368"/>
    <lineage>
        <taxon>Bacteria</taxon>
        <taxon>Bacillati</taxon>
        <taxon>Bacillota</taxon>
        <taxon>Bacilli</taxon>
        <taxon>Bacillales</taxon>
        <taxon>Bacillaceae</taxon>
        <taxon>Gracilibacillus</taxon>
    </lineage>
</organism>
<dbReference type="EMBL" id="JAWZSR010000001">
    <property type="protein sequence ID" value="MDX8044709.1"/>
    <property type="molecule type" value="Genomic_DNA"/>
</dbReference>